<feature type="transmembrane region" description="Helical" evidence="1">
    <location>
        <begin position="7"/>
        <end position="25"/>
    </location>
</feature>
<sequence length="336" mass="37632">MIRILSVITSFIIVFTAAIIVMMVFEEDREPDGNRTLSDSEDVVGQTDFDVEGIKAASDLIEAYGAVAEEIWTPYGYKWWLFDDSQNWYGVQDGEVVTSLILDEADSLEGLRIGDSYESAMAAFGFSLEVETGGLVSSFTFTLSDEELRTKPLAELDDGRFVQLYFDAFDGRLVAVRMLTEELLLLQRPYSLSYRGSLDDPEALTVDNMSAWQTGQEKLMHELSNVYREQKSLPPLDVSSDGNPVARGHSEDMFDHQFFAHDSPNTGSLGDRLDAEGIPFSGAAENIAAHYIDSIEAVTGWLNSEGHRVNLLSEEFTHLASGVHEYYYTQNFILYR</sequence>
<keyword evidence="1" id="KW-0472">Membrane</keyword>
<dbReference type="CDD" id="cd05379">
    <property type="entry name" value="CAP_bacterial"/>
    <property type="match status" value="1"/>
</dbReference>
<dbReference type="SUPFAM" id="SSF55797">
    <property type="entry name" value="PR-1-like"/>
    <property type="match status" value="1"/>
</dbReference>
<organism evidence="4 5">
    <name type="scientific">Bacillus selenitireducens (strain ATCC 700615 / DSM 15326 / MLS10)</name>
    <dbReference type="NCBI Taxonomy" id="439292"/>
    <lineage>
        <taxon>Bacteria</taxon>
        <taxon>Bacillati</taxon>
        <taxon>Bacillota</taxon>
        <taxon>Bacilli</taxon>
        <taxon>Bacillales</taxon>
        <taxon>Bacillaceae</taxon>
        <taxon>Salisediminibacterium</taxon>
    </lineage>
</organism>
<feature type="domain" description="CAP-associated" evidence="3">
    <location>
        <begin position="56"/>
        <end position="190"/>
    </location>
</feature>
<dbReference type="Pfam" id="PF00188">
    <property type="entry name" value="CAP"/>
    <property type="match status" value="1"/>
</dbReference>
<evidence type="ECO:0000313" key="5">
    <source>
        <dbReference type="Proteomes" id="UP000000271"/>
    </source>
</evidence>
<dbReference type="STRING" id="439292.Bsel_1631"/>
<dbReference type="OrthoDB" id="9783944at2"/>
<dbReference type="RefSeq" id="WP_013172564.1">
    <property type="nucleotide sequence ID" value="NC_014219.1"/>
</dbReference>
<dbReference type="EMBL" id="CP001791">
    <property type="protein sequence ID" value="ADH99140.1"/>
    <property type="molecule type" value="Genomic_DNA"/>
</dbReference>
<dbReference type="Gene3D" id="3.40.33.10">
    <property type="entry name" value="CAP"/>
    <property type="match status" value="1"/>
</dbReference>
<dbReference type="eggNOG" id="COG2340">
    <property type="taxonomic scope" value="Bacteria"/>
</dbReference>
<dbReference type="PANTHER" id="PTHR31157:SF26">
    <property type="entry name" value="SCP-LIKE EXTRACELLULAR PROTEIN"/>
    <property type="match status" value="1"/>
</dbReference>
<protein>
    <submittedName>
        <fullName evidence="4">SCP-like extracellular</fullName>
    </submittedName>
</protein>
<dbReference type="HOGENOM" id="CLU_048708_0_1_9"/>
<evidence type="ECO:0000256" key="1">
    <source>
        <dbReference type="SAM" id="Phobius"/>
    </source>
</evidence>
<dbReference type="InterPro" id="IPR035940">
    <property type="entry name" value="CAP_sf"/>
</dbReference>
<dbReference type="KEGG" id="bse:Bsel_1631"/>
<dbReference type="PANTHER" id="PTHR31157">
    <property type="entry name" value="SCP DOMAIN-CONTAINING PROTEIN"/>
    <property type="match status" value="1"/>
</dbReference>
<dbReference type="AlphaFoldDB" id="D6XTK4"/>
<evidence type="ECO:0000313" key="4">
    <source>
        <dbReference type="EMBL" id="ADH99140.1"/>
    </source>
</evidence>
<dbReference type="InterPro" id="IPR014044">
    <property type="entry name" value="CAP_dom"/>
</dbReference>
<proteinExistence type="predicted"/>
<keyword evidence="5" id="KW-1185">Reference proteome</keyword>
<dbReference type="Proteomes" id="UP000000271">
    <property type="component" value="Chromosome"/>
</dbReference>
<gene>
    <name evidence="4" type="ordered locus">Bsel_1631</name>
</gene>
<keyword evidence="1" id="KW-1133">Transmembrane helix</keyword>
<dbReference type="Pfam" id="PF14504">
    <property type="entry name" value="CAP_assoc_N"/>
    <property type="match status" value="1"/>
</dbReference>
<keyword evidence="1" id="KW-0812">Transmembrane</keyword>
<evidence type="ECO:0000259" key="2">
    <source>
        <dbReference type="Pfam" id="PF00188"/>
    </source>
</evidence>
<evidence type="ECO:0000259" key="3">
    <source>
        <dbReference type="Pfam" id="PF14504"/>
    </source>
</evidence>
<feature type="domain" description="SCP" evidence="2">
    <location>
        <begin position="223"/>
        <end position="331"/>
    </location>
</feature>
<dbReference type="InterPro" id="IPR029410">
    <property type="entry name" value="CAP_assoc"/>
</dbReference>
<name>D6XTK4_BACIE</name>
<accession>D6XTK4</accession>
<reference evidence="4" key="1">
    <citation type="submission" date="2009-10" db="EMBL/GenBank/DDBJ databases">
        <title>Complete sequence of Bacillus selenitireducens MLS10.</title>
        <authorList>
            <consortium name="US DOE Joint Genome Institute"/>
            <person name="Lucas S."/>
            <person name="Copeland A."/>
            <person name="Lapidus A."/>
            <person name="Glavina del Rio T."/>
            <person name="Dalin E."/>
            <person name="Tice H."/>
            <person name="Bruce D."/>
            <person name="Goodwin L."/>
            <person name="Pitluck S."/>
            <person name="Sims D."/>
            <person name="Brettin T."/>
            <person name="Detter J.C."/>
            <person name="Han C."/>
            <person name="Larimer F."/>
            <person name="Land M."/>
            <person name="Hauser L."/>
            <person name="Kyrpides N."/>
            <person name="Ovchinnikova G."/>
            <person name="Stolz J."/>
        </authorList>
    </citation>
    <scope>NUCLEOTIDE SEQUENCE [LARGE SCALE GENOMIC DNA]</scope>
    <source>
        <strain evidence="4">MLS10</strain>
    </source>
</reference>